<evidence type="ECO:0000313" key="2">
    <source>
        <dbReference type="EMBL" id="QHZ50046.1"/>
    </source>
</evidence>
<evidence type="ECO:0000313" key="5">
    <source>
        <dbReference type="Proteomes" id="UP000464330"/>
    </source>
</evidence>
<feature type="transmembrane region" description="Helical" evidence="1">
    <location>
        <begin position="38"/>
        <end position="57"/>
    </location>
</feature>
<gene>
    <name evidence="2" type="ORF">ERICV_00869</name>
    <name evidence="3" type="ORF">ERICV_03290</name>
    <name evidence="4" type="ORF">ERICV_05147</name>
</gene>
<keyword evidence="1" id="KW-0812">Transmembrane</keyword>
<evidence type="ECO:0000313" key="4">
    <source>
        <dbReference type="EMBL" id="QHZ54131.1"/>
    </source>
</evidence>
<accession>A0A6C0R093</accession>
<keyword evidence="1" id="KW-1133">Transmembrane helix</keyword>
<dbReference type="EMBL" id="CP019717">
    <property type="protein sequence ID" value="QHZ52401.1"/>
    <property type="molecule type" value="Genomic_DNA"/>
</dbReference>
<dbReference type="EMBL" id="CP019717">
    <property type="protein sequence ID" value="QHZ50046.1"/>
    <property type="molecule type" value="Genomic_DNA"/>
</dbReference>
<name>A0A6C0QP76_9BACL</name>
<dbReference type="RefSeq" id="WP_237089726.1">
    <property type="nucleotide sequence ID" value="NZ_CP019717.1"/>
</dbReference>
<evidence type="ECO:0000256" key="1">
    <source>
        <dbReference type="SAM" id="Phobius"/>
    </source>
</evidence>
<dbReference type="AlphaFoldDB" id="A0A6C0QP76"/>
<evidence type="ECO:0000313" key="3">
    <source>
        <dbReference type="EMBL" id="QHZ52401.1"/>
    </source>
</evidence>
<accession>A0A6C0QP76</accession>
<organism evidence="2 5">
    <name type="scientific">Paenibacillus larvae subsp. larvae</name>
    <dbReference type="NCBI Taxonomy" id="147375"/>
    <lineage>
        <taxon>Bacteria</taxon>
        <taxon>Bacillati</taxon>
        <taxon>Bacillota</taxon>
        <taxon>Bacilli</taxon>
        <taxon>Bacillales</taxon>
        <taxon>Paenibacillaceae</taxon>
        <taxon>Paenibacillus</taxon>
    </lineage>
</organism>
<dbReference type="Proteomes" id="UP000464330">
    <property type="component" value="Chromosome"/>
</dbReference>
<dbReference type="EMBL" id="CP019719">
    <property type="protein sequence ID" value="QHZ54131.1"/>
    <property type="molecule type" value="Genomic_DNA"/>
</dbReference>
<sequence>MKSCKDGAMNIEITDALLVAVIVGFVEIAKGVGLPVRLAPVLSVILGIVAGIAYMAVWDIKTGIMYGIISGLTSCGLYSAGKSAVQKE</sequence>
<proteinExistence type="predicted"/>
<protein>
    <submittedName>
        <fullName evidence="2">Uncharacterized protein</fullName>
    </submittedName>
</protein>
<feature type="transmembrane region" description="Helical" evidence="1">
    <location>
        <begin position="7"/>
        <end position="26"/>
    </location>
</feature>
<reference evidence="2 5" key="1">
    <citation type="journal article" date="2020" name="Int. J. Med. Microbiol.">
        <title>Discovery of Paenibacillus larvae ERIC V: Phenotypic and genomic comparison to genotypes ERIC I-IV reveal different inventories of virulence factors which correlate with epidemiological prevalences of American Foulbrood.</title>
        <authorList>
            <person name="Beims H."/>
            <person name="Bunk B."/>
            <person name="Erler S."/>
            <person name="Mohr K.I."/>
            <person name="Sproer C."/>
            <person name="Pradella S."/>
            <person name="Gunther G."/>
            <person name="Rohde M."/>
            <person name="von der Ohe W."/>
            <person name="Steinert M."/>
        </authorList>
    </citation>
    <scope>NUCLEOTIDE SEQUENCE [LARGE SCALE GENOMIC DNA]</scope>
    <source>
        <strain evidence="2">Eric_V</strain>
    </source>
</reference>
<keyword evidence="1" id="KW-0472">Membrane</keyword>